<sequence length="124" mass="13271">MPKLTVGGEVYSAGAEIPDEGLIMAYVDDELDTEGRRYVEGLLARSAEAREIAELMRSSSALLKSAFLDDAEPAEAVSRNSGEQVAPTRENPDAAPMPPAIKQTRPCRPMTGTASGPVRLQRKA</sequence>
<comment type="caution">
    <text evidence="2">The sequence shown here is derived from an EMBL/GenBank/DDBJ whole genome shotgun (WGS) entry which is preliminary data.</text>
</comment>
<dbReference type="RefSeq" id="WP_044431045.1">
    <property type="nucleotide sequence ID" value="NZ_BJYZ01000015.1"/>
</dbReference>
<gene>
    <name evidence="2" type="ORF">SAE02_34790</name>
</gene>
<keyword evidence="3" id="KW-1185">Reference proteome</keyword>
<dbReference type="OrthoDB" id="5702022at2"/>
<proteinExistence type="predicted"/>
<evidence type="ECO:0000313" key="2">
    <source>
        <dbReference type="EMBL" id="GEO39331.1"/>
    </source>
</evidence>
<organism evidence="2 3">
    <name type="scientific">Skermanella aerolata</name>
    <dbReference type="NCBI Taxonomy" id="393310"/>
    <lineage>
        <taxon>Bacteria</taxon>
        <taxon>Pseudomonadati</taxon>
        <taxon>Pseudomonadota</taxon>
        <taxon>Alphaproteobacteria</taxon>
        <taxon>Rhodospirillales</taxon>
        <taxon>Azospirillaceae</taxon>
        <taxon>Skermanella</taxon>
    </lineage>
</organism>
<dbReference type="Proteomes" id="UP000321523">
    <property type="component" value="Unassembled WGS sequence"/>
</dbReference>
<evidence type="ECO:0000256" key="1">
    <source>
        <dbReference type="SAM" id="MobiDB-lite"/>
    </source>
</evidence>
<protein>
    <submittedName>
        <fullName evidence="2">Uncharacterized protein</fullName>
    </submittedName>
</protein>
<evidence type="ECO:0000313" key="3">
    <source>
        <dbReference type="Proteomes" id="UP000321523"/>
    </source>
</evidence>
<reference evidence="2 3" key="1">
    <citation type="submission" date="2019-07" db="EMBL/GenBank/DDBJ databases">
        <title>Whole genome shotgun sequence of Skermanella aerolata NBRC 106429.</title>
        <authorList>
            <person name="Hosoyama A."/>
            <person name="Uohara A."/>
            <person name="Ohji S."/>
            <person name="Ichikawa N."/>
        </authorList>
    </citation>
    <scope>NUCLEOTIDE SEQUENCE [LARGE SCALE GENOMIC DNA]</scope>
    <source>
        <strain evidence="2 3">NBRC 106429</strain>
    </source>
</reference>
<dbReference type="EMBL" id="BJYZ01000015">
    <property type="protein sequence ID" value="GEO39331.1"/>
    <property type="molecule type" value="Genomic_DNA"/>
</dbReference>
<accession>A0A512DS66</accession>
<feature type="region of interest" description="Disordered" evidence="1">
    <location>
        <begin position="72"/>
        <end position="124"/>
    </location>
</feature>
<dbReference type="AlphaFoldDB" id="A0A512DS66"/>
<name>A0A512DS66_9PROT</name>